<feature type="transmembrane region" description="Helical" evidence="1">
    <location>
        <begin position="15"/>
        <end position="37"/>
    </location>
</feature>
<name>A0AAD5UR64_9APHY</name>
<keyword evidence="1" id="KW-0812">Transmembrane</keyword>
<dbReference type="AlphaFoldDB" id="A0AAD5UR64"/>
<gene>
    <name evidence="2" type="ORF">NLI96_g11770</name>
</gene>
<proteinExistence type="predicted"/>
<protein>
    <submittedName>
        <fullName evidence="2">Uncharacterized protein</fullName>
    </submittedName>
</protein>
<reference evidence="2" key="1">
    <citation type="submission" date="2022-07" db="EMBL/GenBank/DDBJ databases">
        <title>Genome Sequence of Physisporinus lineatus.</title>
        <authorList>
            <person name="Buettner E."/>
        </authorList>
    </citation>
    <scope>NUCLEOTIDE SEQUENCE</scope>
    <source>
        <strain evidence="2">VT162</strain>
    </source>
</reference>
<keyword evidence="1" id="KW-1133">Transmembrane helix</keyword>
<organism evidence="2 3">
    <name type="scientific">Meripilus lineatus</name>
    <dbReference type="NCBI Taxonomy" id="2056292"/>
    <lineage>
        <taxon>Eukaryota</taxon>
        <taxon>Fungi</taxon>
        <taxon>Dikarya</taxon>
        <taxon>Basidiomycota</taxon>
        <taxon>Agaricomycotina</taxon>
        <taxon>Agaricomycetes</taxon>
        <taxon>Polyporales</taxon>
        <taxon>Meripilaceae</taxon>
        <taxon>Meripilus</taxon>
    </lineage>
</organism>
<evidence type="ECO:0000313" key="2">
    <source>
        <dbReference type="EMBL" id="KAJ3475547.1"/>
    </source>
</evidence>
<evidence type="ECO:0000256" key="1">
    <source>
        <dbReference type="SAM" id="Phobius"/>
    </source>
</evidence>
<comment type="caution">
    <text evidence="2">The sequence shown here is derived from an EMBL/GenBank/DDBJ whole genome shotgun (WGS) entry which is preliminary data.</text>
</comment>
<sequence length="88" mass="9769">MWFHTLMDLIQVTRVLFRLLSNAPVFSLVLVFMLSYIPQLHIWDIVLSPINTPSSVISSLTSSVKPALSTALYADSTPSFLTPSAVYP</sequence>
<evidence type="ECO:0000313" key="3">
    <source>
        <dbReference type="Proteomes" id="UP001212997"/>
    </source>
</evidence>
<dbReference type="EMBL" id="JANAWD010000838">
    <property type="protein sequence ID" value="KAJ3475547.1"/>
    <property type="molecule type" value="Genomic_DNA"/>
</dbReference>
<accession>A0AAD5UR64</accession>
<keyword evidence="1" id="KW-0472">Membrane</keyword>
<keyword evidence="3" id="KW-1185">Reference proteome</keyword>
<dbReference type="Proteomes" id="UP001212997">
    <property type="component" value="Unassembled WGS sequence"/>
</dbReference>